<dbReference type="RefSeq" id="WP_188665894.1">
    <property type="nucleotide sequence ID" value="NZ_BMHV01000019.1"/>
</dbReference>
<evidence type="ECO:0000259" key="2">
    <source>
        <dbReference type="PROSITE" id="PS50208"/>
    </source>
</evidence>
<feature type="signal peptide" evidence="1">
    <location>
        <begin position="1"/>
        <end position="22"/>
    </location>
</feature>
<dbReference type="InterPro" id="IPR029030">
    <property type="entry name" value="Caspase-like_dom_sf"/>
</dbReference>
<dbReference type="InterPro" id="IPR001309">
    <property type="entry name" value="Pept_C14_p20"/>
</dbReference>
<reference evidence="4" key="1">
    <citation type="journal article" date="2014" name="Int. J. Syst. Evol. Microbiol.">
        <title>Complete genome sequence of Corynebacterium casei LMG S-19264T (=DSM 44701T), isolated from a smear-ripened cheese.</title>
        <authorList>
            <consortium name="US DOE Joint Genome Institute (JGI-PGF)"/>
            <person name="Walter F."/>
            <person name="Albersmeier A."/>
            <person name="Kalinowski J."/>
            <person name="Ruckert C."/>
        </authorList>
    </citation>
    <scope>NUCLEOTIDE SEQUENCE</scope>
    <source>
        <strain evidence="4">CGMCC 1.15254</strain>
    </source>
</reference>
<reference evidence="4" key="2">
    <citation type="submission" date="2020-09" db="EMBL/GenBank/DDBJ databases">
        <authorList>
            <person name="Sun Q."/>
            <person name="Zhou Y."/>
        </authorList>
    </citation>
    <scope>NUCLEOTIDE SEQUENCE</scope>
    <source>
        <strain evidence="4">CGMCC 1.15254</strain>
    </source>
</reference>
<feature type="domain" description="EF-hand" evidence="3">
    <location>
        <begin position="455"/>
        <end position="479"/>
    </location>
</feature>
<proteinExistence type="predicted"/>
<evidence type="ECO:0000256" key="1">
    <source>
        <dbReference type="SAM" id="SignalP"/>
    </source>
</evidence>
<dbReference type="SUPFAM" id="SSF52129">
    <property type="entry name" value="Caspase-like"/>
    <property type="match status" value="1"/>
</dbReference>
<dbReference type="InterPro" id="IPR011600">
    <property type="entry name" value="Pept_C14_caspase"/>
</dbReference>
<dbReference type="PROSITE" id="PS50208">
    <property type="entry name" value="CASPASE_P20"/>
    <property type="match status" value="1"/>
</dbReference>
<dbReference type="PROSITE" id="PS51257">
    <property type="entry name" value="PROKAR_LIPOPROTEIN"/>
    <property type="match status" value="1"/>
</dbReference>
<dbReference type="EMBL" id="BMHV01000019">
    <property type="protein sequence ID" value="GGF70412.1"/>
    <property type="molecule type" value="Genomic_DNA"/>
</dbReference>
<dbReference type="PROSITE" id="PS50222">
    <property type="entry name" value="EF_HAND_2"/>
    <property type="match status" value="1"/>
</dbReference>
<keyword evidence="5" id="KW-1185">Reference proteome</keyword>
<dbReference type="InterPro" id="IPR002048">
    <property type="entry name" value="EF_hand_dom"/>
</dbReference>
<dbReference type="Gene3D" id="3.40.50.1460">
    <property type="match status" value="1"/>
</dbReference>
<name>A0A917C6K9_9PROT</name>
<dbReference type="InterPro" id="IPR018247">
    <property type="entry name" value="EF_Hand_1_Ca_BS"/>
</dbReference>
<feature type="domain" description="Caspase family p20" evidence="2">
    <location>
        <begin position="250"/>
        <end position="391"/>
    </location>
</feature>
<gene>
    <name evidence="4" type="ORF">GCM10011332_25500</name>
</gene>
<dbReference type="GO" id="GO:0005509">
    <property type="term" value="F:calcium ion binding"/>
    <property type="evidence" value="ECO:0007669"/>
    <property type="project" value="InterPro"/>
</dbReference>
<feature type="chain" id="PRO_5037571488" description="EF-hand domain-containing protein" evidence="1">
    <location>
        <begin position="23"/>
        <end position="497"/>
    </location>
</feature>
<organism evidence="4 5">
    <name type="scientific">Terasakiella brassicae</name>
    <dbReference type="NCBI Taxonomy" id="1634917"/>
    <lineage>
        <taxon>Bacteria</taxon>
        <taxon>Pseudomonadati</taxon>
        <taxon>Pseudomonadota</taxon>
        <taxon>Alphaproteobacteria</taxon>
        <taxon>Rhodospirillales</taxon>
        <taxon>Terasakiellaceae</taxon>
        <taxon>Terasakiella</taxon>
    </lineage>
</organism>
<dbReference type="Pfam" id="PF00656">
    <property type="entry name" value="Peptidase_C14"/>
    <property type="match status" value="1"/>
</dbReference>
<accession>A0A917C6K9</accession>
<evidence type="ECO:0000259" key="3">
    <source>
        <dbReference type="PROSITE" id="PS50222"/>
    </source>
</evidence>
<dbReference type="PROSITE" id="PS00018">
    <property type="entry name" value="EF_HAND_1"/>
    <property type="match status" value="1"/>
</dbReference>
<dbReference type="GO" id="GO:0004197">
    <property type="term" value="F:cysteine-type endopeptidase activity"/>
    <property type="evidence" value="ECO:0007669"/>
    <property type="project" value="InterPro"/>
</dbReference>
<evidence type="ECO:0000313" key="5">
    <source>
        <dbReference type="Proteomes" id="UP000632498"/>
    </source>
</evidence>
<comment type="caution">
    <text evidence="4">The sequence shown here is derived from an EMBL/GenBank/DDBJ whole genome shotgun (WGS) entry which is preliminary data.</text>
</comment>
<dbReference type="GO" id="GO:0006508">
    <property type="term" value="P:proteolysis"/>
    <property type="evidence" value="ECO:0007669"/>
    <property type="project" value="InterPro"/>
</dbReference>
<sequence length="497" mass="53972">MIKIKSLTILVALGTLSSCVTTNTLKVETPNVSFFQSVPISVAVAIPEETRQLAIATVGQSGCWGVPPAPGPYGKIFADTVRDRFSRLFDNAQIVNSVAEAGGVDAIFEARLNKMEWAGGCLISPDGFFSAQGQFKAIDASGGVIWTSAKTESRQDVGMVAQLEIGRSFGQRIAGLVDGWAQELQVLPVAQYALDENIQVAQTARSARQQIVRNSTSFQAQPAQPVYRSPAPRFPMQPVEVTYKKVAQNQDDIAVIIGNADYSKLAKDIPNVAPAYADALSIKKYFMEGLGIKPGNIIDLKDATGSQMIRVFGSTINHKGQLHDWIKPDKSRVYIYYAGHGAPSNEDGSAYLVPSDADASRIDLNGYSLETLYDNLSKLKAKNITVILEACFSGASQAGTLVANASPIFLKPKKATVPNGITVISAGSPDQIASWEENKSHGLFTQYYLKAMSGEADRDKNGFISNDELKNYLEDTMTYYARRYYGRDQKAQIIIGH</sequence>
<dbReference type="Proteomes" id="UP000632498">
    <property type="component" value="Unassembled WGS sequence"/>
</dbReference>
<protein>
    <recommendedName>
        <fullName evidence="6">EF-hand domain-containing protein</fullName>
    </recommendedName>
</protein>
<keyword evidence="1" id="KW-0732">Signal</keyword>
<evidence type="ECO:0008006" key="6">
    <source>
        <dbReference type="Google" id="ProtNLM"/>
    </source>
</evidence>
<evidence type="ECO:0000313" key="4">
    <source>
        <dbReference type="EMBL" id="GGF70412.1"/>
    </source>
</evidence>
<dbReference type="AlphaFoldDB" id="A0A917C6K9"/>